<feature type="transmembrane region" description="Helical" evidence="1">
    <location>
        <begin position="902"/>
        <end position="921"/>
    </location>
</feature>
<dbReference type="PANTHER" id="PTHR32063:SF0">
    <property type="entry name" value="SWARMING MOTILITY PROTEIN SWRC"/>
    <property type="match status" value="1"/>
</dbReference>
<sequence length="1084" mass="113610">MFRLATASLANRSVVGLLTIIIIASGLLSLTSLKQELLPSFEVPQASIVTAYPGASPEIIDAQVSSLIEDEVRTLNDLVNVRSTSSANLSIVRVEFDFGTTTATVEEELNRVIANLKDALPADVSPRVISGSFDSVPIIVLSVASTTGNNDALAEILADVAIPILSQVEGIQEVTVAGGKKKQITLDLKTDVLRQNGLSQQAIVDALRANGFVIPAGSIVDNTRELQIEIGTNVNSLEDFKNLPLISSASPQTSQVAQQAAAAAAAAAGAGAGAGVAIPQTPVAPEILTIGDVADVVYDYEPVSSISRTNGLDSLGIQVTKTQDGNTVAISNGVESKIDELKEKLGGNVEINTVFDQGPFVEKQLENLTIEGSLGLTFAILIILVFLGSIRSTLVTAISIPTSLLITFAGLLVSDYSLNLFTLSALTIAVGRVVDDSIVVIENINRHLSYGEPKKSAIIDAVKEVAGAITSATITTVAVFLPVALVGGVVGELFRPFSLSFTIALLASLIVSLTIVPVLAYWFLKTPVVETGTDELTSEALAGQIEKAREVEEQKERRSWLQRGYIPILKTTQAHPVVTLIAAGAVLGFTFSLVPQLKTDFIGDFGGDTFSVRQELPAGSTFEERDNAAKIVEELILEQDGVETVLATFGGQADGRVNFGGGASATTIQVSLAKDADGDAIKEAVQKGIDSSSDIGETTISAGGGPGVGSSSTIDIKITGTSDEALFAAVDKVRAGMVGVESISEISSSLSEQQRTLKITVDRVKAAEYGLTEIQVSGLVAATLRPSSIGDVNIENEATPIFLVQEGVPATVVEIEEIQIPTRSGVIELQEIAEINEVQAPVSITSEKGERVATVSLTPSSDDLGAVTRDVTAALETIDIPLGATATIGGVSADQAESFQQLGLALLAAVAIVYLVMVATFSSLIQPLILLISIPFAATGALGLLLITDTALGVPALIGMLLLVGVVVTNAIVLIDLINQYRKQGRSIRESIMDGSRQRLRPILMTALATIFALSPLALGITGGGFISQPLAIVVIGGLVSSTFLTLLIVPVLYWLIEGRKERRASKVPKKQRGKTRRMTHAAR</sequence>
<dbReference type="InterPro" id="IPR027463">
    <property type="entry name" value="AcrB_DN_DC_subdom"/>
</dbReference>
<evidence type="ECO:0000313" key="2">
    <source>
        <dbReference type="EMBL" id="CAB4637559.1"/>
    </source>
</evidence>
<name>A0A6J6JP61_9ZZZZ</name>
<dbReference type="Gene3D" id="3.30.70.1440">
    <property type="entry name" value="Multidrug efflux transporter AcrB pore domain"/>
    <property type="match status" value="1"/>
</dbReference>
<dbReference type="SUPFAM" id="SSF82866">
    <property type="entry name" value="Multidrug efflux transporter AcrB transmembrane domain"/>
    <property type="match status" value="2"/>
</dbReference>
<protein>
    <submittedName>
        <fullName evidence="2">Unannotated protein</fullName>
    </submittedName>
</protein>
<dbReference type="SUPFAM" id="SSF82693">
    <property type="entry name" value="Multidrug efflux transporter AcrB pore domain, PN1, PN2, PC1 and PC2 subdomains"/>
    <property type="match status" value="2"/>
</dbReference>
<evidence type="ECO:0000256" key="1">
    <source>
        <dbReference type="SAM" id="Phobius"/>
    </source>
</evidence>
<dbReference type="PANTHER" id="PTHR32063">
    <property type="match status" value="1"/>
</dbReference>
<dbReference type="Gene3D" id="3.30.70.1320">
    <property type="entry name" value="Multidrug efflux transporter AcrB pore domain like"/>
    <property type="match status" value="2"/>
</dbReference>
<dbReference type="Gene3D" id="1.20.1640.10">
    <property type="entry name" value="Multidrug efflux transporter AcrB transmembrane domain"/>
    <property type="match status" value="3"/>
</dbReference>
<keyword evidence="1" id="KW-0812">Transmembrane</keyword>
<dbReference type="Gene3D" id="3.30.2090.10">
    <property type="entry name" value="Multidrug efflux transporter AcrB TolC docking domain, DN and DC subdomains"/>
    <property type="match status" value="3"/>
</dbReference>
<feature type="transmembrane region" description="Helical" evidence="1">
    <location>
        <begin position="465"/>
        <end position="491"/>
    </location>
</feature>
<dbReference type="SUPFAM" id="SSF82714">
    <property type="entry name" value="Multidrug efflux transporter AcrB TolC docking domain, DN and DC subdomains"/>
    <property type="match status" value="2"/>
</dbReference>
<organism evidence="2">
    <name type="scientific">freshwater metagenome</name>
    <dbReference type="NCBI Taxonomy" id="449393"/>
    <lineage>
        <taxon>unclassified sequences</taxon>
        <taxon>metagenomes</taxon>
        <taxon>ecological metagenomes</taxon>
    </lineage>
</organism>
<feature type="transmembrane region" description="Helical" evidence="1">
    <location>
        <begin position="928"/>
        <end position="948"/>
    </location>
</feature>
<dbReference type="AlphaFoldDB" id="A0A6J6JP61"/>
<feature type="transmembrane region" description="Helical" evidence="1">
    <location>
        <begin position="368"/>
        <end position="387"/>
    </location>
</feature>
<dbReference type="GO" id="GO:0042910">
    <property type="term" value="F:xenobiotic transmembrane transporter activity"/>
    <property type="evidence" value="ECO:0007669"/>
    <property type="project" value="TreeGrafter"/>
</dbReference>
<dbReference type="Pfam" id="PF00873">
    <property type="entry name" value="ACR_tran"/>
    <property type="match status" value="2"/>
</dbReference>
<dbReference type="InterPro" id="IPR001036">
    <property type="entry name" value="Acrflvin-R"/>
</dbReference>
<gene>
    <name evidence="2" type="ORF">UFOPK2032_01038</name>
</gene>
<dbReference type="GO" id="GO:0005886">
    <property type="term" value="C:plasma membrane"/>
    <property type="evidence" value="ECO:0007669"/>
    <property type="project" value="TreeGrafter"/>
</dbReference>
<keyword evidence="1" id="KW-0472">Membrane</keyword>
<feature type="transmembrane region" description="Helical" evidence="1">
    <location>
        <begin position="1000"/>
        <end position="1019"/>
    </location>
</feature>
<dbReference type="PRINTS" id="PR00702">
    <property type="entry name" value="ACRIFLAVINRP"/>
</dbReference>
<keyword evidence="1" id="KW-1133">Transmembrane helix</keyword>
<feature type="transmembrane region" description="Helical" evidence="1">
    <location>
        <begin position="954"/>
        <end position="979"/>
    </location>
</feature>
<feature type="transmembrane region" description="Helical" evidence="1">
    <location>
        <begin position="503"/>
        <end position="524"/>
    </location>
</feature>
<dbReference type="EMBL" id="CAEZVM010000052">
    <property type="protein sequence ID" value="CAB4637559.1"/>
    <property type="molecule type" value="Genomic_DNA"/>
</dbReference>
<feature type="transmembrane region" description="Helical" evidence="1">
    <location>
        <begin position="1031"/>
        <end position="1057"/>
    </location>
</feature>
<accession>A0A6J6JP61</accession>
<dbReference type="Gene3D" id="3.30.70.1430">
    <property type="entry name" value="Multidrug efflux transporter AcrB pore domain"/>
    <property type="match status" value="2"/>
</dbReference>
<proteinExistence type="predicted"/>
<reference evidence="2" key="1">
    <citation type="submission" date="2020-05" db="EMBL/GenBank/DDBJ databases">
        <authorList>
            <person name="Chiriac C."/>
            <person name="Salcher M."/>
            <person name="Ghai R."/>
            <person name="Kavagutti S V."/>
        </authorList>
    </citation>
    <scope>NUCLEOTIDE SEQUENCE</scope>
</reference>